<gene>
    <name evidence="1" type="ORF">LVJ94_02650</name>
</gene>
<dbReference type="EMBL" id="CP089983">
    <property type="protein sequence ID" value="WXB06162.1"/>
    <property type="molecule type" value="Genomic_DNA"/>
</dbReference>
<proteinExistence type="predicted"/>
<dbReference type="RefSeq" id="WP_394835813.1">
    <property type="nucleotide sequence ID" value="NZ_CP089929.1"/>
</dbReference>
<keyword evidence="2" id="KW-1185">Reference proteome</keyword>
<protein>
    <submittedName>
        <fullName evidence="1">Uncharacterized protein</fullName>
    </submittedName>
</protein>
<reference evidence="1" key="1">
    <citation type="submission" date="2021-12" db="EMBL/GenBank/DDBJ databases">
        <title>Discovery of the Pendulisporaceae a myxobacterial family with distinct sporulation behavior and unique specialized metabolism.</title>
        <authorList>
            <person name="Garcia R."/>
            <person name="Popoff A."/>
            <person name="Bader C.D."/>
            <person name="Loehr J."/>
            <person name="Walesch S."/>
            <person name="Walt C."/>
            <person name="Boldt J."/>
            <person name="Bunk B."/>
            <person name="Haeckl F.J.F.P.J."/>
            <person name="Gunesch A.P."/>
            <person name="Birkelbach J."/>
            <person name="Nuebel U."/>
            <person name="Pietschmann T."/>
            <person name="Bach T."/>
            <person name="Mueller R."/>
        </authorList>
    </citation>
    <scope>NUCLEOTIDE SEQUENCE</scope>
    <source>
        <strain evidence="1">MSr11367</strain>
    </source>
</reference>
<evidence type="ECO:0000313" key="1">
    <source>
        <dbReference type="EMBL" id="WXB06162.1"/>
    </source>
</evidence>
<name>A0ABZ2LBN1_9BACT</name>
<sequence>MNGGTVSANGVTLRVPANAVDHDVTVSITRLADAAPAGYVARSPLYRFEPAGLQFHIPAEVEFALDGAAGESHVFWSDAGDSFAVRPTTAGEGTVRATVEHFSVGFVGTRAVVADSGTPSDGGHVGCSAPRADLLAQGNPGALVWNGHGYGAAWYSQDAAQRGLYFVRLDTTGQRVGEPVRLYDARAFKLVPTPNGYGLLWSTPDGLFLSRLDAEGRAIGNYTGVSTGSSGDIDLSFASNEFGVTWQMYRDGAYVISQARYDASGQKVGTTAVIRSLSSTAFSPKLSFSGSEYGIVWQDRRDDSNGEIYFARVDGNGQKTEVRLTSDNGLASGSPEVRWLGTHYGVLYFQKTGDTNQLRFARVSAAGQRLGEDVTVANAGTYATASAVWTGTKLGVSFGQADGQLGLYQLDAQGTALGAGLSVAKGYDSSLAWTGDGFRLVWSSLEANQNIVVRISPLLCP</sequence>
<organism evidence="1 2">
    <name type="scientific">Pendulispora rubella</name>
    <dbReference type="NCBI Taxonomy" id="2741070"/>
    <lineage>
        <taxon>Bacteria</taxon>
        <taxon>Pseudomonadati</taxon>
        <taxon>Myxococcota</taxon>
        <taxon>Myxococcia</taxon>
        <taxon>Myxococcales</taxon>
        <taxon>Sorangiineae</taxon>
        <taxon>Pendulisporaceae</taxon>
        <taxon>Pendulispora</taxon>
    </lineage>
</organism>
<evidence type="ECO:0000313" key="2">
    <source>
        <dbReference type="Proteomes" id="UP001374803"/>
    </source>
</evidence>
<accession>A0ABZ2LBN1</accession>
<dbReference type="Gene3D" id="2.60.220.30">
    <property type="match status" value="1"/>
</dbReference>
<dbReference type="Proteomes" id="UP001374803">
    <property type="component" value="Chromosome"/>
</dbReference>